<dbReference type="EMBL" id="MGDZ01000069">
    <property type="protein sequence ID" value="OGL72264.1"/>
    <property type="molecule type" value="Genomic_DNA"/>
</dbReference>
<dbReference type="Proteomes" id="UP000176303">
    <property type="component" value="Unassembled WGS sequence"/>
</dbReference>
<dbReference type="NCBIfam" id="TIGR02532">
    <property type="entry name" value="IV_pilin_GFxxxE"/>
    <property type="match status" value="1"/>
</dbReference>
<keyword evidence="1" id="KW-1133">Transmembrane helix</keyword>
<dbReference type="SUPFAM" id="SSF49464">
    <property type="entry name" value="Carboxypeptidase regulatory domain-like"/>
    <property type="match status" value="2"/>
</dbReference>
<keyword evidence="1" id="KW-0472">Membrane</keyword>
<dbReference type="SUPFAM" id="SSF54523">
    <property type="entry name" value="Pili subunits"/>
    <property type="match status" value="1"/>
</dbReference>
<dbReference type="AlphaFoldDB" id="A0A1F7U3B4"/>
<proteinExistence type="predicted"/>
<reference evidence="2 3" key="1">
    <citation type="journal article" date="2016" name="Nat. Commun.">
        <title>Thousands of microbial genomes shed light on interconnected biogeochemical processes in an aquifer system.</title>
        <authorList>
            <person name="Anantharaman K."/>
            <person name="Brown C.T."/>
            <person name="Hug L.A."/>
            <person name="Sharon I."/>
            <person name="Castelle C.J."/>
            <person name="Probst A.J."/>
            <person name="Thomas B.C."/>
            <person name="Singh A."/>
            <person name="Wilkins M.J."/>
            <person name="Karaoz U."/>
            <person name="Brodie E.L."/>
            <person name="Williams K.H."/>
            <person name="Hubbard S.S."/>
            <person name="Banfield J.F."/>
        </authorList>
    </citation>
    <scope>NUCLEOTIDE SEQUENCE [LARGE SCALE GENOMIC DNA]</scope>
</reference>
<comment type="caution">
    <text evidence="2">The sequence shown here is derived from an EMBL/GenBank/DDBJ whole genome shotgun (WGS) entry which is preliminary data.</text>
</comment>
<sequence>MRKGFTFIELLVTTTIIGLISVTVTVGVQEAMRYARDIKRIADVGTIRTGLELFYDTNLFYPIDRVPGPDGLFLGQPETKVLSDLGFASMPGGSPYLLTVPADPLENKQIIYRSLQLDGKDCDVPPCHTFELIFELEQETGGLPQGRVVFSPEISGAAARAVRGSLPVVSFSFGRAVTLGAVRTAEILAETARGVADNPNVETAATVIVAPAATAAVVANAVTLLPLARIPQFLIYFFSQPFLLLFRKRRRSYGIVYNGLSKIPVDLAIVRLRDLRTNAVVRSAVTDPHGRYQFLAPPGTYRLEVAKPGFDFPSDTLRGRKEDGQFIDLYFGDPIRVEVGEGLTKTIPLDPLGADLPDRTLLRSDLSRRLRHGVALSGVALTAGTAIAVPTPPVFILLGVHLAVYLIFRRLSEPVRARGWGTVYDEGSGKPVPHAVLRLFALPYHKLIASAVSDVHGRYHFLVGQAEVYLTVSKPGHIKTETDPIDLSAAAGPTVIANDIPLRRERPIQLADKEPSS</sequence>
<dbReference type="Gene3D" id="2.60.40.1120">
    <property type="entry name" value="Carboxypeptidase-like, regulatory domain"/>
    <property type="match status" value="2"/>
</dbReference>
<protein>
    <recommendedName>
        <fullName evidence="4">Type II secretion system protein GspG C-terminal domain-containing protein</fullName>
    </recommendedName>
</protein>
<name>A0A1F7U3B4_9BACT</name>
<accession>A0A1F7U3B4</accession>
<gene>
    <name evidence="2" type="ORF">A3D72_02735</name>
</gene>
<organism evidence="2 3">
    <name type="scientific">Candidatus Uhrbacteria bacterium RIFCSPHIGHO2_02_FULL_57_19</name>
    <dbReference type="NCBI Taxonomy" id="1802391"/>
    <lineage>
        <taxon>Bacteria</taxon>
        <taxon>Candidatus Uhriibacteriota</taxon>
    </lineage>
</organism>
<dbReference type="InterPro" id="IPR012902">
    <property type="entry name" value="N_methyl_site"/>
</dbReference>
<evidence type="ECO:0008006" key="4">
    <source>
        <dbReference type="Google" id="ProtNLM"/>
    </source>
</evidence>
<dbReference type="Gene3D" id="3.30.700.10">
    <property type="entry name" value="Glycoprotein, Type 4 Pilin"/>
    <property type="match status" value="1"/>
</dbReference>
<evidence type="ECO:0000313" key="2">
    <source>
        <dbReference type="EMBL" id="OGL72264.1"/>
    </source>
</evidence>
<evidence type="ECO:0000313" key="3">
    <source>
        <dbReference type="Proteomes" id="UP000176303"/>
    </source>
</evidence>
<feature type="transmembrane region" description="Helical" evidence="1">
    <location>
        <begin position="394"/>
        <end position="411"/>
    </location>
</feature>
<dbReference type="InterPro" id="IPR008969">
    <property type="entry name" value="CarboxyPept-like_regulatory"/>
</dbReference>
<feature type="transmembrane region" description="Helical" evidence="1">
    <location>
        <begin position="6"/>
        <end position="28"/>
    </location>
</feature>
<dbReference type="InterPro" id="IPR045584">
    <property type="entry name" value="Pilin-like"/>
</dbReference>
<keyword evidence="1" id="KW-0812">Transmembrane</keyword>
<evidence type="ECO:0000256" key="1">
    <source>
        <dbReference type="SAM" id="Phobius"/>
    </source>
</evidence>
<dbReference type="STRING" id="1802391.A3D72_02735"/>